<name>A0A5C6B3F4_9BACT</name>
<feature type="transmembrane region" description="Helical" evidence="1">
    <location>
        <begin position="93"/>
        <end position="113"/>
    </location>
</feature>
<keyword evidence="1" id="KW-1133">Transmembrane helix</keyword>
<comment type="caution">
    <text evidence="2">The sequence shown here is derived from an EMBL/GenBank/DDBJ whole genome shotgun (WGS) entry which is preliminary data.</text>
</comment>
<dbReference type="EMBL" id="SJPN01000002">
    <property type="protein sequence ID" value="TWU05806.1"/>
    <property type="molecule type" value="Genomic_DNA"/>
</dbReference>
<keyword evidence="3" id="KW-1185">Reference proteome</keyword>
<evidence type="ECO:0000313" key="3">
    <source>
        <dbReference type="Proteomes" id="UP000320176"/>
    </source>
</evidence>
<feature type="transmembrane region" description="Helical" evidence="1">
    <location>
        <begin position="56"/>
        <end position="73"/>
    </location>
</feature>
<proteinExistence type="predicted"/>
<feature type="transmembrane region" description="Helical" evidence="1">
    <location>
        <begin position="25"/>
        <end position="44"/>
    </location>
</feature>
<protein>
    <submittedName>
        <fullName evidence="2">Uncharacterized protein</fullName>
    </submittedName>
</protein>
<evidence type="ECO:0000256" key="1">
    <source>
        <dbReference type="SAM" id="Phobius"/>
    </source>
</evidence>
<dbReference type="Proteomes" id="UP000320176">
    <property type="component" value="Unassembled WGS sequence"/>
</dbReference>
<accession>A0A5C6B3F4</accession>
<keyword evidence="1" id="KW-0472">Membrane</keyword>
<gene>
    <name evidence="2" type="ORF">Pla52n_15210</name>
</gene>
<evidence type="ECO:0000313" key="2">
    <source>
        <dbReference type="EMBL" id="TWU05806.1"/>
    </source>
</evidence>
<sequence>MLLATILFALTFAAATTIKLGGNEWGLWGLVASAGLATRYVGWFCGVSLGRVTRHALAWFVGVAGCALAIVAIEFRDRPSIGRLMQDLPDGLGAAALIYGLVVATLLECVFVLSTVTRKSTGG</sequence>
<organism evidence="2 3">
    <name type="scientific">Stieleria varia</name>
    <dbReference type="NCBI Taxonomy" id="2528005"/>
    <lineage>
        <taxon>Bacteria</taxon>
        <taxon>Pseudomonadati</taxon>
        <taxon>Planctomycetota</taxon>
        <taxon>Planctomycetia</taxon>
        <taxon>Pirellulales</taxon>
        <taxon>Pirellulaceae</taxon>
        <taxon>Stieleria</taxon>
    </lineage>
</organism>
<keyword evidence="1" id="KW-0812">Transmembrane</keyword>
<dbReference type="RefSeq" id="WP_146519002.1">
    <property type="nucleotide sequence ID" value="NZ_CP151726.1"/>
</dbReference>
<reference evidence="2 3" key="1">
    <citation type="submission" date="2019-02" db="EMBL/GenBank/DDBJ databases">
        <title>Deep-cultivation of Planctomycetes and their phenomic and genomic characterization uncovers novel biology.</title>
        <authorList>
            <person name="Wiegand S."/>
            <person name="Jogler M."/>
            <person name="Boedeker C."/>
            <person name="Pinto D."/>
            <person name="Vollmers J."/>
            <person name="Rivas-Marin E."/>
            <person name="Kohn T."/>
            <person name="Peeters S.H."/>
            <person name="Heuer A."/>
            <person name="Rast P."/>
            <person name="Oberbeckmann S."/>
            <person name="Bunk B."/>
            <person name="Jeske O."/>
            <person name="Meyerdierks A."/>
            <person name="Storesund J.E."/>
            <person name="Kallscheuer N."/>
            <person name="Luecker S."/>
            <person name="Lage O.M."/>
            <person name="Pohl T."/>
            <person name="Merkel B.J."/>
            <person name="Hornburger P."/>
            <person name="Mueller R.-W."/>
            <person name="Bruemmer F."/>
            <person name="Labrenz M."/>
            <person name="Spormann A.M."/>
            <person name="Op Den Camp H."/>
            <person name="Overmann J."/>
            <person name="Amann R."/>
            <person name="Jetten M.S.M."/>
            <person name="Mascher T."/>
            <person name="Medema M.H."/>
            <person name="Devos D.P."/>
            <person name="Kaster A.-K."/>
            <person name="Ovreas L."/>
            <person name="Rohde M."/>
            <person name="Galperin M.Y."/>
            <person name="Jogler C."/>
        </authorList>
    </citation>
    <scope>NUCLEOTIDE SEQUENCE [LARGE SCALE GENOMIC DNA]</scope>
    <source>
        <strain evidence="2 3">Pla52n</strain>
    </source>
</reference>
<dbReference type="AlphaFoldDB" id="A0A5C6B3F4"/>